<dbReference type="PANTHER" id="PTHR45646">
    <property type="entry name" value="SERINE/THREONINE-PROTEIN KINASE DOA-RELATED"/>
    <property type="match status" value="1"/>
</dbReference>
<evidence type="ECO:0000256" key="4">
    <source>
        <dbReference type="ARBA" id="ARBA00022777"/>
    </source>
</evidence>
<dbReference type="SUPFAM" id="SSF56112">
    <property type="entry name" value="Protein kinase-like (PK-like)"/>
    <property type="match status" value="1"/>
</dbReference>
<comment type="caution">
    <text evidence="7">The sequence shown here is derived from an EMBL/GenBank/DDBJ whole genome shotgun (WGS) entry which is preliminary data.</text>
</comment>
<dbReference type="PROSITE" id="PS50011">
    <property type="entry name" value="PROTEIN_KINASE_DOM"/>
    <property type="match status" value="1"/>
</dbReference>
<evidence type="ECO:0000256" key="5">
    <source>
        <dbReference type="ARBA" id="ARBA00022840"/>
    </source>
</evidence>
<name>A0AA38FP82_TAXCH</name>
<dbReference type="GO" id="GO:0005524">
    <property type="term" value="F:ATP binding"/>
    <property type="evidence" value="ECO:0007669"/>
    <property type="project" value="UniProtKB-KW"/>
</dbReference>
<dbReference type="PANTHER" id="PTHR45646:SF11">
    <property type="entry name" value="SERINE_THREONINE-PROTEIN KINASE DOA"/>
    <property type="match status" value="1"/>
</dbReference>
<dbReference type="InterPro" id="IPR000719">
    <property type="entry name" value="Prot_kinase_dom"/>
</dbReference>
<evidence type="ECO:0000256" key="2">
    <source>
        <dbReference type="ARBA" id="ARBA00022679"/>
    </source>
</evidence>
<keyword evidence="3" id="KW-0547">Nucleotide-binding</keyword>
<dbReference type="InterPro" id="IPR051175">
    <property type="entry name" value="CLK_kinases"/>
</dbReference>
<gene>
    <name evidence="7" type="ORF">KI387_035425</name>
</gene>
<evidence type="ECO:0000313" key="7">
    <source>
        <dbReference type="EMBL" id="KAH9307514.1"/>
    </source>
</evidence>
<keyword evidence="5" id="KW-0067">ATP-binding</keyword>
<feature type="domain" description="Protein kinase" evidence="6">
    <location>
        <begin position="1"/>
        <end position="89"/>
    </location>
</feature>
<keyword evidence="1" id="KW-0723">Serine/threonine-protein kinase</keyword>
<dbReference type="Proteomes" id="UP000824469">
    <property type="component" value="Unassembled WGS sequence"/>
</dbReference>
<dbReference type="OMA" id="CAVKDNN"/>
<dbReference type="PROSITE" id="PS00108">
    <property type="entry name" value="PROTEIN_KINASE_ST"/>
    <property type="match status" value="1"/>
</dbReference>
<keyword evidence="4" id="KW-0418">Kinase</keyword>
<evidence type="ECO:0000256" key="3">
    <source>
        <dbReference type="ARBA" id="ARBA00022741"/>
    </source>
</evidence>
<feature type="non-terminal residue" evidence="7">
    <location>
        <position position="89"/>
    </location>
</feature>
<accession>A0AA38FP82</accession>
<dbReference type="AlphaFoldDB" id="A0AA38FP82"/>
<feature type="non-terminal residue" evidence="7">
    <location>
        <position position="1"/>
    </location>
</feature>
<keyword evidence="8" id="KW-1185">Reference proteome</keyword>
<proteinExistence type="predicted"/>
<dbReference type="InterPro" id="IPR011009">
    <property type="entry name" value="Kinase-like_dom_sf"/>
</dbReference>
<organism evidence="7 8">
    <name type="scientific">Taxus chinensis</name>
    <name type="common">Chinese yew</name>
    <name type="synonym">Taxus wallichiana var. chinensis</name>
    <dbReference type="NCBI Taxonomy" id="29808"/>
    <lineage>
        <taxon>Eukaryota</taxon>
        <taxon>Viridiplantae</taxon>
        <taxon>Streptophyta</taxon>
        <taxon>Embryophyta</taxon>
        <taxon>Tracheophyta</taxon>
        <taxon>Spermatophyta</taxon>
        <taxon>Pinopsida</taxon>
        <taxon>Pinidae</taxon>
        <taxon>Conifers II</taxon>
        <taxon>Cupressales</taxon>
        <taxon>Taxaceae</taxon>
        <taxon>Taxus</taxon>
    </lineage>
</organism>
<dbReference type="Pfam" id="PF00069">
    <property type="entry name" value="Pkinase"/>
    <property type="match status" value="1"/>
</dbReference>
<keyword evidence="2" id="KW-0808">Transferase</keyword>
<reference evidence="7 8" key="1">
    <citation type="journal article" date="2021" name="Nat. Plants">
        <title>The Taxus genome provides insights into paclitaxel biosynthesis.</title>
        <authorList>
            <person name="Xiong X."/>
            <person name="Gou J."/>
            <person name="Liao Q."/>
            <person name="Li Y."/>
            <person name="Zhou Q."/>
            <person name="Bi G."/>
            <person name="Li C."/>
            <person name="Du R."/>
            <person name="Wang X."/>
            <person name="Sun T."/>
            <person name="Guo L."/>
            <person name="Liang H."/>
            <person name="Lu P."/>
            <person name="Wu Y."/>
            <person name="Zhang Z."/>
            <person name="Ro D.K."/>
            <person name="Shang Y."/>
            <person name="Huang S."/>
            <person name="Yan J."/>
        </authorList>
    </citation>
    <scope>NUCLEOTIDE SEQUENCE [LARGE SCALE GENOMIC DNA]</scope>
    <source>
        <strain evidence="7">Ta-2019</strain>
    </source>
</reference>
<protein>
    <recommendedName>
        <fullName evidence="6">Protein kinase domain-containing protein</fullName>
    </recommendedName>
</protein>
<dbReference type="GO" id="GO:0005634">
    <property type="term" value="C:nucleus"/>
    <property type="evidence" value="ECO:0007669"/>
    <property type="project" value="TreeGrafter"/>
</dbReference>
<sequence>MHDLKLVHTDLKPENTLFVSSDFVKVPDYKRGTKRSTDDNLKMLPKSSAIKLIDFGSTVFEDQDHTSVISTRHYRAPEVILGELAMEWR</sequence>
<dbReference type="EMBL" id="JAHRHJ020000007">
    <property type="protein sequence ID" value="KAH9307514.1"/>
    <property type="molecule type" value="Genomic_DNA"/>
</dbReference>
<evidence type="ECO:0000259" key="6">
    <source>
        <dbReference type="PROSITE" id="PS50011"/>
    </source>
</evidence>
<dbReference type="GO" id="GO:0004674">
    <property type="term" value="F:protein serine/threonine kinase activity"/>
    <property type="evidence" value="ECO:0007669"/>
    <property type="project" value="UniProtKB-KW"/>
</dbReference>
<dbReference type="InterPro" id="IPR008271">
    <property type="entry name" value="Ser/Thr_kinase_AS"/>
</dbReference>
<evidence type="ECO:0000256" key="1">
    <source>
        <dbReference type="ARBA" id="ARBA00022527"/>
    </source>
</evidence>
<dbReference type="Gene3D" id="1.10.510.10">
    <property type="entry name" value="Transferase(Phosphotransferase) domain 1"/>
    <property type="match status" value="1"/>
</dbReference>
<evidence type="ECO:0000313" key="8">
    <source>
        <dbReference type="Proteomes" id="UP000824469"/>
    </source>
</evidence>